<dbReference type="EMBL" id="JBFOCI010000002">
    <property type="protein sequence ID" value="MEW9805562.1"/>
    <property type="molecule type" value="Genomic_DNA"/>
</dbReference>
<reference evidence="3 4" key="1">
    <citation type="submission" date="2024-06" db="EMBL/GenBank/DDBJ databases">
        <authorList>
            <person name="Tuo L."/>
        </authorList>
    </citation>
    <scope>NUCLEOTIDE SEQUENCE [LARGE SCALE GENOMIC DNA]</scope>
    <source>
        <strain evidence="3 4">ZMM04-5</strain>
    </source>
</reference>
<evidence type="ECO:0000313" key="4">
    <source>
        <dbReference type="Proteomes" id="UP001556196"/>
    </source>
</evidence>
<evidence type="ECO:0000256" key="2">
    <source>
        <dbReference type="SAM" id="Phobius"/>
    </source>
</evidence>
<proteinExistence type="predicted"/>
<evidence type="ECO:0000313" key="3">
    <source>
        <dbReference type="EMBL" id="MEW9805562.1"/>
    </source>
</evidence>
<sequence>MDLATVIGRHRAALQGIVAALVAMVAFGAGRSMPGGDGPARLPRHLHRAVLRLLRPAESAARRLAVALACRLAWPPPVPHAPSSRPAPARVASGVLAFPLLDPLARWRRRRRRTAAVAPPRISVPGVGPRPVVPAWRPPLPDDPLDATRLGRRLAALAGVLDDLPGLARRFQRWQARRDRALAAGRSHRVGPLRGGRPPGGRLARHDPDAHRGRSVRDVDVILAHAHALAHHALTLRARGPDTS</sequence>
<name>A0ABV3QWW3_9HYPH</name>
<protein>
    <submittedName>
        <fullName evidence="3">Uncharacterized protein</fullName>
    </submittedName>
</protein>
<gene>
    <name evidence="3" type="ORF">ABUE31_06170</name>
</gene>
<feature type="region of interest" description="Disordered" evidence="1">
    <location>
        <begin position="188"/>
        <end position="212"/>
    </location>
</feature>
<comment type="caution">
    <text evidence="3">The sequence shown here is derived from an EMBL/GenBank/DDBJ whole genome shotgun (WGS) entry which is preliminary data.</text>
</comment>
<keyword evidence="2" id="KW-0812">Transmembrane</keyword>
<accession>A0ABV3QWW3</accession>
<keyword evidence="2" id="KW-0472">Membrane</keyword>
<keyword evidence="4" id="KW-1185">Reference proteome</keyword>
<keyword evidence="2" id="KW-1133">Transmembrane helix</keyword>
<evidence type="ECO:0000256" key="1">
    <source>
        <dbReference type="SAM" id="MobiDB-lite"/>
    </source>
</evidence>
<dbReference type="RefSeq" id="WP_367722654.1">
    <property type="nucleotide sequence ID" value="NZ_JBFOCI010000002.1"/>
</dbReference>
<organism evidence="3 4">
    <name type="scientific">Mesorhizobium marinum</name>
    <dbReference type="NCBI Taxonomy" id="3228790"/>
    <lineage>
        <taxon>Bacteria</taxon>
        <taxon>Pseudomonadati</taxon>
        <taxon>Pseudomonadota</taxon>
        <taxon>Alphaproteobacteria</taxon>
        <taxon>Hyphomicrobiales</taxon>
        <taxon>Phyllobacteriaceae</taxon>
        <taxon>Mesorhizobium</taxon>
    </lineage>
</organism>
<feature type="transmembrane region" description="Helical" evidence="2">
    <location>
        <begin position="12"/>
        <end position="30"/>
    </location>
</feature>
<dbReference type="Proteomes" id="UP001556196">
    <property type="component" value="Unassembled WGS sequence"/>
</dbReference>